<proteinExistence type="predicted"/>
<sequence length="88" mass="10546">MMKNTRLSHLHRTLKEWKDCKMGFYVKTQVEISNVELQSLIKIKETAKLLNVTVEKVRWLAKQNKLISLCNNPYIFSYEQVLKYKEKL</sequence>
<organism evidence="1">
    <name type="scientific">uncultured Caudovirales phage</name>
    <dbReference type="NCBI Taxonomy" id="2100421"/>
    <lineage>
        <taxon>Viruses</taxon>
        <taxon>Duplodnaviria</taxon>
        <taxon>Heunggongvirae</taxon>
        <taxon>Uroviricota</taxon>
        <taxon>Caudoviricetes</taxon>
        <taxon>Peduoviridae</taxon>
        <taxon>Maltschvirus</taxon>
        <taxon>Maltschvirus maltsch</taxon>
    </lineage>
</organism>
<accession>A0A6J5LZU7</accession>
<dbReference type="EMBL" id="LR796351">
    <property type="protein sequence ID" value="CAB4139551.1"/>
    <property type="molecule type" value="Genomic_DNA"/>
</dbReference>
<reference evidence="1" key="1">
    <citation type="submission" date="2020-04" db="EMBL/GenBank/DDBJ databases">
        <authorList>
            <person name="Chiriac C."/>
            <person name="Salcher M."/>
            <person name="Ghai R."/>
            <person name="Kavagutti S V."/>
        </authorList>
    </citation>
    <scope>NUCLEOTIDE SEQUENCE</scope>
</reference>
<protein>
    <recommendedName>
        <fullName evidence="2">Helix-turn-helix domain containing protein</fullName>
    </recommendedName>
</protein>
<name>A0A6J5LZU7_9CAUD</name>
<evidence type="ECO:0008006" key="2">
    <source>
        <dbReference type="Google" id="ProtNLM"/>
    </source>
</evidence>
<gene>
    <name evidence="1" type="ORF">UFOVP338_54</name>
</gene>
<evidence type="ECO:0000313" key="1">
    <source>
        <dbReference type="EMBL" id="CAB4139551.1"/>
    </source>
</evidence>